<reference evidence="3" key="1">
    <citation type="submission" date="2020-05" db="EMBL/GenBank/DDBJ databases">
        <title>Frigoriglobus tundricola gen. nov., sp. nov., a psychrotolerant cellulolytic planctomycete of the family Gemmataceae with two divergent copies of 16S rRNA gene.</title>
        <authorList>
            <person name="Kulichevskaya I.S."/>
            <person name="Ivanova A.A."/>
            <person name="Naumoff D.G."/>
            <person name="Beletsky A.V."/>
            <person name="Rijpstra W.I.C."/>
            <person name="Sinninghe Damste J.S."/>
            <person name="Mardanov A.V."/>
            <person name="Ravin N.V."/>
            <person name="Dedysh S.N."/>
        </authorList>
    </citation>
    <scope>NUCLEOTIDE SEQUENCE [LARGE SCALE GENOMIC DNA]</scope>
    <source>
        <strain evidence="3">PL17</strain>
    </source>
</reference>
<dbReference type="RefSeq" id="WP_171474112.1">
    <property type="nucleotide sequence ID" value="NZ_CP053452.2"/>
</dbReference>
<feature type="transmembrane region" description="Helical" evidence="1">
    <location>
        <begin position="25"/>
        <end position="52"/>
    </location>
</feature>
<dbReference type="Proteomes" id="UP000503447">
    <property type="component" value="Chromosome"/>
</dbReference>
<name>A0A6M5YZ03_9BACT</name>
<evidence type="ECO:0000313" key="3">
    <source>
        <dbReference type="Proteomes" id="UP000503447"/>
    </source>
</evidence>
<sequence length="54" mass="5348">MSTGDGGLGSGGFFGRLSPSGEYGAWPGCGCSSLFIIMAGILLVCGGCLRFVGQ</sequence>
<keyword evidence="3" id="KW-1185">Reference proteome</keyword>
<organism evidence="2 3">
    <name type="scientific">Frigoriglobus tundricola</name>
    <dbReference type="NCBI Taxonomy" id="2774151"/>
    <lineage>
        <taxon>Bacteria</taxon>
        <taxon>Pseudomonadati</taxon>
        <taxon>Planctomycetota</taxon>
        <taxon>Planctomycetia</taxon>
        <taxon>Gemmatales</taxon>
        <taxon>Gemmataceae</taxon>
        <taxon>Frigoriglobus</taxon>
    </lineage>
</organism>
<protein>
    <submittedName>
        <fullName evidence="2">Uncharacterized protein</fullName>
    </submittedName>
</protein>
<keyword evidence="1" id="KW-1133">Transmembrane helix</keyword>
<gene>
    <name evidence="2" type="ORF">FTUN_6676</name>
</gene>
<keyword evidence="1" id="KW-0472">Membrane</keyword>
<dbReference type="AlphaFoldDB" id="A0A6M5YZ03"/>
<dbReference type="KEGG" id="ftj:FTUN_6676"/>
<accession>A0A6M5YZ03</accession>
<evidence type="ECO:0000313" key="2">
    <source>
        <dbReference type="EMBL" id="QJW99078.1"/>
    </source>
</evidence>
<evidence type="ECO:0000256" key="1">
    <source>
        <dbReference type="SAM" id="Phobius"/>
    </source>
</evidence>
<keyword evidence="1" id="KW-0812">Transmembrane</keyword>
<proteinExistence type="predicted"/>
<dbReference type="EMBL" id="CP053452">
    <property type="protein sequence ID" value="QJW99078.1"/>
    <property type="molecule type" value="Genomic_DNA"/>
</dbReference>